<reference evidence="1 2" key="1">
    <citation type="submission" date="2018-01" db="EMBL/GenBank/DDBJ databases">
        <title>Novel co-symbiosis in the lucinid bivalve Phacoides pectinatus.</title>
        <authorList>
            <person name="Lim S.J."/>
            <person name="Davis B.G."/>
            <person name="Gill D.E."/>
            <person name="Engel A.S."/>
            <person name="Anderson L.C."/>
            <person name="Campbell B.J."/>
        </authorList>
    </citation>
    <scope>NUCLEOTIDE SEQUENCE [LARGE SCALE GENOMIC DNA]</scope>
    <source>
        <strain evidence="1">N3_P5</strain>
    </source>
</reference>
<name>A0A657PVX9_9GAMM</name>
<dbReference type="EMBL" id="PQCO01000203">
    <property type="protein sequence ID" value="PUE01330.1"/>
    <property type="molecule type" value="Genomic_DNA"/>
</dbReference>
<accession>A0A657PVX9</accession>
<evidence type="ECO:0000313" key="1">
    <source>
        <dbReference type="EMBL" id="PUE01330.1"/>
    </source>
</evidence>
<evidence type="ECO:0000313" key="2">
    <source>
        <dbReference type="Proteomes" id="UP000250928"/>
    </source>
</evidence>
<organism evidence="1 2">
    <name type="scientific">Candidatus Sedimenticola endophacoides</name>
    <dbReference type="NCBI Taxonomy" id="2548426"/>
    <lineage>
        <taxon>Bacteria</taxon>
        <taxon>Pseudomonadati</taxon>
        <taxon>Pseudomonadota</taxon>
        <taxon>Gammaproteobacteria</taxon>
        <taxon>Chromatiales</taxon>
        <taxon>Sedimenticolaceae</taxon>
        <taxon>Sedimenticola</taxon>
    </lineage>
</organism>
<protein>
    <submittedName>
        <fullName evidence="1">Uncharacterized protein</fullName>
    </submittedName>
</protein>
<gene>
    <name evidence="1" type="ORF">C3L24_08165</name>
</gene>
<dbReference type="AlphaFoldDB" id="A0A657PVX9"/>
<proteinExistence type="predicted"/>
<sequence length="84" mass="9282">MGLITDYKPYESFLASGHAFFEAPGVMSSMEFDDAVVVYKRYVNSQLHDEAMGFKLNDLGACVRKLDVEGARALFKEIVSAALV</sequence>
<comment type="caution">
    <text evidence="1">The sequence shown here is derived from an EMBL/GenBank/DDBJ whole genome shotgun (WGS) entry which is preliminary data.</text>
</comment>
<dbReference type="Proteomes" id="UP000250928">
    <property type="component" value="Unassembled WGS sequence"/>
</dbReference>